<evidence type="ECO:0000256" key="2">
    <source>
        <dbReference type="ARBA" id="ARBA00022598"/>
    </source>
</evidence>
<dbReference type="GO" id="GO:0005524">
    <property type="term" value="F:ATP binding"/>
    <property type="evidence" value="ECO:0007669"/>
    <property type="project" value="UniProtKB-KW"/>
</dbReference>
<dbReference type="GO" id="GO:0004326">
    <property type="term" value="F:tetrahydrofolylpolyglutamate synthase activity"/>
    <property type="evidence" value="ECO:0007669"/>
    <property type="project" value="InterPro"/>
</dbReference>
<dbReference type="Gene3D" id="3.40.1190.10">
    <property type="entry name" value="Mur-like, catalytic domain"/>
    <property type="match status" value="1"/>
</dbReference>
<keyword evidence="3" id="KW-0547">Nucleotide-binding</keyword>
<sequence>MQDNRTYNDAVNSLNSLQTNSAILEAIRASGGSLNRKSLPELREFCRTIGYEPSDFDRLNVIHIAGTKGKGSTSALVESILRHYNQSQIRLYTSPHLVAV</sequence>
<evidence type="ECO:0000256" key="1">
    <source>
        <dbReference type="ARBA" id="ARBA00008276"/>
    </source>
</evidence>
<dbReference type="GO" id="GO:0005739">
    <property type="term" value="C:mitochondrion"/>
    <property type="evidence" value="ECO:0007669"/>
    <property type="project" value="TreeGrafter"/>
</dbReference>
<dbReference type="InterPro" id="IPR018109">
    <property type="entry name" value="Folylpolyglutamate_synth_CS"/>
</dbReference>
<evidence type="ECO:0000313" key="5">
    <source>
        <dbReference type="EMBL" id="CAG8494100.1"/>
    </source>
</evidence>
<feature type="non-terminal residue" evidence="5">
    <location>
        <position position="100"/>
    </location>
</feature>
<dbReference type="InterPro" id="IPR001645">
    <property type="entry name" value="Folylpolyglutamate_synth"/>
</dbReference>
<dbReference type="PANTHER" id="PTHR11136">
    <property type="entry name" value="FOLYLPOLYGLUTAMATE SYNTHASE-RELATED"/>
    <property type="match status" value="1"/>
</dbReference>
<evidence type="ECO:0000256" key="3">
    <source>
        <dbReference type="ARBA" id="ARBA00022741"/>
    </source>
</evidence>
<dbReference type="PANTHER" id="PTHR11136:SF5">
    <property type="entry name" value="FOLYLPOLYGLUTAMATE SYNTHASE, MITOCHONDRIAL"/>
    <property type="match status" value="1"/>
</dbReference>
<organism evidence="5 6">
    <name type="scientific">Funneliformis mosseae</name>
    <name type="common">Endomycorrhizal fungus</name>
    <name type="synonym">Glomus mosseae</name>
    <dbReference type="NCBI Taxonomy" id="27381"/>
    <lineage>
        <taxon>Eukaryota</taxon>
        <taxon>Fungi</taxon>
        <taxon>Fungi incertae sedis</taxon>
        <taxon>Mucoromycota</taxon>
        <taxon>Glomeromycotina</taxon>
        <taxon>Glomeromycetes</taxon>
        <taxon>Glomerales</taxon>
        <taxon>Glomeraceae</taxon>
        <taxon>Funneliformis</taxon>
    </lineage>
</organism>
<accession>A0A9N8WLY4</accession>
<dbReference type="SUPFAM" id="SSF53623">
    <property type="entry name" value="MurD-like peptide ligases, catalytic domain"/>
    <property type="match status" value="1"/>
</dbReference>
<dbReference type="Proteomes" id="UP000789375">
    <property type="component" value="Unassembled WGS sequence"/>
</dbReference>
<keyword evidence="4" id="KW-0067">ATP-binding</keyword>
<protein>
    <submittedName>
        <fullName evidence="5">9493_t:CDS:1</fullName>
    </submittedName>
</protein>
<evidence type="ECO:0000256" key="4">
    <source>
        <dbReference type="ARBA" id="ARBA00022840"/>
    </source>
</evidence>
<proteinExistence type="inferred from homology"/>
<dbReference type="AlphaFoldDB" id="A0A9N8WLY4"/>
<dbReference type="EMBL" id="CAJVPP010000568">
    <property type="protein sequence ID" value="CAG8494100.1"/>
    <property type="molecule type" value="Genomic_DNA"/>
</dbReference>
<gene>
    <name evidence="5" type="ORF">FMOSSE_LOCUS3688</name>
</gene>
<reference evidence="5" key="1">
    <citation type="submission" date="2021-06" db="EMBL/GenBank/DDBJ databases">
        <authorList>
            <person name="Kallberg Y."/>
            <person name="Tangrot J."/>
            <person name="Rosling A."/>
        </authorList>
    </citation>
    <scope>NUCLEOTIDE SEQUENCE</scope>
    <source>
        <strain evidence="5">87-6 pot B 2015</strain>
    </source>
</reference>
<name>A0A9N8WLY4_FUNMO</name>
<dbReference type="GO" id="GO:0005829">
    <property type="term" value="C:cytosol"/>
    <property type="evidence" value="ECO:0007669"/>
    <property type="project" value="TreeGrafter"/>
</dbReference>
<evidence type="ECO:0000313" key="6">
    <source>
        <dbReference type="Proteomes" id="UP000789375"/>
    </source>
</evidence>
<keyword evidence="2" id="KW-0436">Ligase</keyword>
<dbReference type="InterPro" id="IPR036565">
    <property type="entry name" value="Mur-like_cat_sf"/>
</dbReference>
<dbReference type="PROSITE" id="PS01011">
    <property type="entry name" value="FOLYLPOLYGLU_SYNT_1"/>
    <property type="match status" value="1"/>
</dbReference>
<comment type="similarity">
    <text evidence="1">Belongs to the folylpolyglutamate synthase family.</text>
</comment>
<keyword evidence="6" id="KW-1185">Reference proteome</keyword>
<comment type="caution">
    <text evidence="5">The sequence shown here is derived from an EMBL/GenBank/DDBJ whole genome shotgun (WGS) entry which is preliminary data.</text>
</comment>